<evidence type="ECO:0000313" key="2">
    <source>
        <dbReference type="EMBL" id="MER6434563.1"/>
    </source>
</evidence>
<dbReference type="Gene3D" id="3.40.630.30">
    <property type="match status" value="1"/>
</dbReference>
<organism evidence="2 3">
    <name type="scientific">Streptomyces sp. 900105245</name>
    <dbReference type="NCBI Taxonomy" id="3154379"/>
    <lineage>
        <taxon>Bacteria</taxon>
        <taxon>Bacillati</taxon>
        <taxon>Actinomycetota</taxon>
        <taxon>Actinomycetes</taxon>
        <taxon>Kitasatosporales</taxon>
        <taxon>Streptomycetaceae</taxon>
        <taxon>Streptomyces</taxon>
    </lineage>
</organism>
<proteinExistence type="predicted"/>
<reference evidence="2 3" key="1">
    <citation type="submission" date="2024-06" db="EMBL/GenBank/DDBJ databases">
        <title>The Natural Products Discovery Center: Release of the First 8490 Sequenced Strains for Exploring Actinobacteria Biosynthetic Diversity.</title>
        <authorList>
            <person name="Kalkreuter E."/>
            <person name="Kautsar S.A."/>
            <person name="Yang D."/>
            <person name="Bader C.D."/>
            <person name="Teijaro C.N."/>
            <person name="Fluegel L."/>
            <person name="Davis C.M."/>
            <person name="Simpson J.R."/>
            <person name="Lauterbach L."/>
            <person name="Steele A.D."/>
            <person name="Gui C."/>
            <person name="Meng S."/>
            <person name="Li G."/>
            <person name="Viehrig K."/>
            <person name="Ye F."/>
            <person name="Su P."/>
            <person name="Kiefer A.F."/>
            <person name="Nichols A."/>
            <person name="Cepeda A.J."/>
            <person name="Yan W."/>
            <person name="Fan B."/>
            <person name="Jiang Y."/>
            <person name="Adhikari A."/>
            <person name="Zheng C.-J."/>
            <person name="Schuster L."/>
            <person name="Cowan T.M."/>
            <person name="Smanski M.J."/>
            <person name="Chevrette M.G."/>
            <person name="De Carvalho L.P.S."/>
            <person name="Shen B."/>
        </authorList>
    </citation>
    <scope>NUCLEOTIDE SEQUENCE [LARGE SCALE GENOMIC DNA]</scope>
    <source>
        <strain evidence="2 3">NPDC001166</strain>
    </source>
</reference>
<gene>
    <name evidence="2" type="ORF">ABT272_44385</name>
</gene>
<dbReference type="PROSITE" id="PS51186">
    <property type="entry name" value="GNAT"/>
    <property type="match status" value="1"/>
</dbReference>
<protein>
    <submittedName>
        <fullName evidence="2">GNAT family N-acetyltransferase</fullName>
    </submittedName>
</protein>
<evidence type="ECO:0000313" key="3">
    <source>
        <dbReference type="Proteomes" id="UP001470023"/>
    </source>
</evidence>
<sequence>MRLIQKTDQQGVLRLVASDRLPGQPAPTLKQLVASEHDDCAGSAILVATDVAGSVSGAIRCTLRRKDNSGMIEWLHAKEDYDVIAGLIYAAYSHLGTRRMLYAGMSLAGLPGMLSPFVSGIAERRRSTTARALRAAKFTPAASTLYFLRKLGIRESAYAQYGPLDRITPVSGSGLEISLSEDDGSLLAKATLYTGDNRYWRLCHLTVRPDSRECAIASRLLKYCFKVACVRGARSIVMTVNEDDRKSVELLSDHGFDHIDTLTVHQRRP</sequence>
<dbReference type="InterPro" id="IPR000182">
    <property type="entry name" value="GNAT_dom"/>
</dbReference>
<dbReference type="SUPFAM" id="SSF55729">
    <property type="entry name" value="Acyl-CoA N-acyltransferases (Nat)"/>
    <property type="match status" value="1"/>
</dbReference>
<dbReference type="RefSeq" id="WP_352066372.1">
    <property type="nucleotide sequence ID" value="NZ_JBEPAZ010000136.1"/>
</dbReference>
<keyword evidence="3" id="KW-1185">Reference proteome</keyword>
<dbReference type="CDD" id="cd04301">
    <property type="entry name" value="NAT_SF"/>
    <property type="match status" value="1"/>
</dbReference>
<feature type="domain" description="N-acetyltransferase" evidence="1">
    <location>
        <begin position="136"/>
        <end position="269"/>
    </location>
</feature>
<dbReference type="InterPro" id="IPR016181">
    <property type="entry name" value="Acyl_CoA_acyltransferase"/>
</dbReference>
<dbReference type="EMBL" id="JBEPAZ010000136">
    <property type="protein sequence ID" value="MER6434563.1"/>
    <property type="molecule type" value="Genomic_DNA"/>
</dbReference>
<name>A0ABV1ULG2_9ACTN</name>
<dbReference type="Pfam" id="PF00583">
    <property type="entry name" value="Acetyltransf_1"/>
    <property type="match status" value="1"/>
</dbReference>
<comment type="caution">
    <text evidence="2">The sequence shown here is derived from an EMBL/GenBank/DDBJ whole genome shotgun (WGS) entry which is preliminary data.</text>
</comment>
<dbReference type="Proteomes" id="UP001470023">
    <property type="component" value="Unassembled WGS sequence"/>
</dbReference>
<accession>A0ABV1ULG2</accession>
<evidence type="ECO:0000259" key="1">
    <source>
        <dbReference type="PROSITE" id="PS51186"/>
    </source>
</evidence>